<accession>A0AAE0FQK3</accession>
<dbReference type="Gene3D" id="2.60.120.200">
    <property type="match status" value="1"/>
</dbReference>
<evidence type="ECO:0000313" key="1">
    <source>
        <dbReference type="EMBL" id="KAK3263878.1"/>
    </source>
</evidence>
<feature type="non-terminal residue" evidence="1">
    <location>
        <position position="335"/>
    </location>
</feature>
<dbReference type="Proteomes" id="UP001190700">
    <property type="component" value="Unassembled WGS sequence"/>
</dbReference>
<name>A0AAE0FQK3_9CHLO</name>
<reference evidence="1 2" key="1">
    <citation type="journal article" date="2015" name="Genome Biol. Evol.">
        <title>Comparative Genomics of a Bacterivorous Green Alga Reveals Evolutionary Causalities and Consequences of Phago-Mixotrophic Mode of Nutrition.</title>
        <authorList>
            <person name="Burns J.A."/>
            <person name="Paasch A."/>
            <person name="Narechania A."/>
            <person name="Kim E."/>
        </authorList>
    </citation>
    <scope>NUCLEOTIDE SEQUENCE [LARGE SCALE GENOMIC DNA]</scope>
    <source>
        <strain evidence="1 2">PLY_AMNH</strain>
    </source>
</reference>
<evidence type="ECO:0000313" key="2">
    <source>
        <dbReference type="Proteomes" id="UP001190700"/>
    </source>
</evidence>
<proteinExistence type="predicted"/>
<dbReference type="EMBL" id="LGRX02014970">
    <property type="protein sequence ID" value="KAK3263878.1"/>
    <property type="molecule type" value="Genomic_DNA"/>
</dbReference>
<dbReference type="InterPro" id="IPR013320">
    <property type="entry name" value="ConA-like_dom_sf"/>
</dbReference>
<keyword evidence="2" id="KW-1185">Reference proteome</keyword>
<dbReference type="Pfam" id="PF13385">
    <property type="entry name" value="Laminin_G_3"/>
    <property type="match status" value="1"/>
</dbReference>
<dbReference type="AlphaFoldDB" id="A0AAE0FQK3"/>
<protein>
    <submittedName>
        <fullName evidence="1">Uncharacterized protein</fullName>
    </submittedName>
</protein>
<organism evidence="1 2">
    <name type="scientific">Cymbomonas tetramitiformis</name>
    <dbReference type="NCBI Taxonomy" id="36881"/>
    <lineage>
        <taxon>Eukaryota</taxon>
        <taxon>Viridiplantae</taxon>
        <taxon>Chlorophyta</taxon>
        <taxon>Pyramimonadophyceae</taxon>
        <taxon>Pyramimonadales</taxon>
        <taxon>Pyramimonadaceae</taxon>
        <taxon>Cymbomonas</taxon>
    </lineage>
</organism>
<sequence length="335" mass="37648">MAALATSNMFEDAFWLTFLGAWYQRSSWCSILQAVLYSALFLSHHQLASSGIVAAQEAPYAGGGGYAAYFDHEQNDIVSWVYPGHTPQAGFTIEFWCFPYDLHRGHAFFDYDTYDFSKGYEDGSPYEFQLQLAFESGGSLRSYKVNTADSCVATECSNFAKYSMWQHVSIAVNHTADGEVVIYIDGKEVRRKTVGGNYDKPLRPDGVAMIGQATSDFNHDLDSSYTGDFIIDNFRWWDHARSPKEVATNYKLYLDPTLHPGMFLMLTFDKVYSVDGSLFLADDTNNVDAVNWGMVVGRKNSMFFSTKGTVYPTAPRLVASRADIYGKEIVVYVFP</sequence>
<dbReference type="SUPFAM" id="SSF49899">
    <property type="entry name" value="Concanavalin A-like lectins/glucanases"/>
    <property type="match status" value="1"/>
</dbReference>
<gene>
    <name evidence="1" type="ORF">CYMTET_27347</name>
</gene>
<comment type="caution">
    <text evidence="1">The sequence shown here is derived from an EMBL/GenBank/DDBJ whole genome shotgun (WGS) entry which is preliminary data.</text>
</comment>